<dbReference type="Proteomes" id="UP000178379">
    <property type="component" value="Unassembled WGS sequence"/>
</dbReference>
<dbReference type="AlphaFoldDB" id="A0A1F6T853"/>
<sequence length="114" mass="12059">MSSGNKKPGAFFVSHRRIGNQFLPRMAPDDTGGAIVAWEDYRNDGGADTYVQRIDGSGATRWGNNGAVVSDAAGNRIYPEIVDNGSGGAILTWVDHRSGNSDIYAQDVGASGQQ</sequence>
<reference evidence="1 2" key="1">
    <citation type="journal article" date="2016" name="Nat. Commun.">
        <title>Thousands of microbial genomes shed light on interconnected biogeochemical processes in an aquifer system.</title>
        <authorList>
            <person name="Anantharaman K."/>
            <person name="Brown C.T."/>
            <person name="Hug L.A."/>
            <person name="Sharon I."/>
            <person name="Castelle C.J."/>
            <person name="Probst A.J."/>
            <person name="Thomas B.C."/>
            <person name="Singh A."/>
            <person name="Wilkins M.J."/>
            <person name="Karaoz U."/>
            <person name="Brodie E.L."/>
            <person name="Williams K.H."/>
            <person name="Hubbard S.S."/>
            <person name="Banfield J.F."/>
        </authorList>
    </citation>
    <scope>NUCLEOTIDE SEQUENCE [LARGE SCALE GENOMIC DNA]</scope>
</reference>
<evidence type="ECO:0000313" key="1">
    <source>
        <dbReference type="EMBL" id="OGI41300.1"/>
    </source>
</evidence>
<comment type="caution">
    <text evidence="1">The sequence shown here is derived from an EMBL/GenBank/DDBJ whole genome shotgun (WGS) entry which is preliminary data.</text>
</comment>
<dbReference type="STRING" id="1817756.A2140_02740"/>
<gene>
    <name evidence="1" type="ORF">A2140_02740</name>
</gene>
<dbReference type="EMBL" id="MFSQ01000018">
    <property type="protein sequence ID" value="OGI41300.1"/>
    <property type="molecule type" value="Genomic_DNA"/>
</dbReference>
<proteinExistence type="predicted"/>
<name>A0A1F6T853_9PROT</name>
<accession>A0A1F6T853</accession>
<organism evidence="1 2">
    <name type="scientific">Candidatus Muproteobacteria bacterium RBG_16_62_13</name>
    <dbReference type="NCBI Taxonomy" id="1817756"/>
    <lineage>
        <taxon>Bacteria</taxon>
        <taxon>Pseudomonadati</taxon>
        <taxon>Pseudomonadota</taxon>
        <taxon>Candidatus Muproteobacteria</taxon>
    </lineage>
</organism>
<evidence type="ECO:0000313" key="2">
    <source>
        <dbReference type="Proteomes" id="UP000178379"/>
    </source>
</evidence>
<protein>
    <submittedName>
        <fullName evidence="1">Uncharacterized protein</fullName>
    </submittedName>
</protein>